<reference evidence="2 3" key="1">
    <citation type="submission" date="2015-10" db="EMBL/GenBank/DDBJ databases">
        <title>Metagenome-Assembled Genomes uncover a global brackish microbiome.</title>
        <authorList>
            <person name="Hugerth L.W."/>
            <person name="Larsson J."/>
            <person name="Alneberg J."/>
            <person name="Lindh M.V."/>
            <person name="Legrand C."/>
            <person name="Pinhassi J."/>
            <person name="Andersson A.F."/>
        </authorList>
    </citation>
    <scope>NUCLEOTIDE SEQUENCE [LARGE SCALE GENOMIC DNA]</scope>
    <source>
        <strain evidence="2">BACL2 MAG-120802-bin41</strain>
    </source>
</reference>
<accession>A0A0R2P5U0</accession>
<evidence type="ECO:0000313" key="2">
    <source>
        <dbReference type="EMBL" id="KRO31251.1"/>
    </source>
</evidence>
<dbReference type="Pfam" id="PF10745">
    <property type="entry name" value="DUF2530"/>
    <property type="match status" value="1"/>
</dbReference>
<dbReference type="InterPro" id="IPR019681">
    <property type="entry name" value="DUF2530"/>
</dbReference>
<keyword evidence="1" id="KW-0812">Transmembrane</keyword>
<comment type="caution">
    <text evidence="2">The sequence shown here is derived from an EMBL/GenBank/DDBJ whole genome shotgun (WGS) entry which is preliminary data.</text>
</comment>
<dbReference type="AlphaFoldDB" id="A0A0R2P5U0"/>
<proteinExistence type="predicted"/>
<protein>
    <recommendedName>
        <fullName evidence="4">DUF2530 domain-containing protein</fullName>
    </recommendedName>
</protein>
<feature type="transmembrane region" description="Helical" evidence="1">
    <location>
        <begin position="35"/>
        <end position="53"/>
    </location>
</feature>
<feature type="transmembrane region" description="Helical" evidence="1">
    <location>
        <begin position="7"/>
        <end position="29"/>
    </location>
</feature>
<evidence type="ECO:0000256" key="1">
    <source>
        <dbReference type="SAM" id="Phobius"/>
    </source>
</evidence>
<dbReference type="EMBL" id="LIAS01000009">
    <property type="protein sequence ID" value="KRO31251.1"/>
    <property type="molecule type" value="Genomic_DNA"/>
</dbReference>
<keyword evidence="1" id="KW-0472">Membrane</keyword>
<evidence type="ECO:0008006" key="4">
    <source>
        <dbReference type="Google" id="ProtNLM"/>
    </source>
</evidence>
<organism evidence="2 3">
    <name type="scientific">Actinobacteria bacterium BACL2 MAG-120802-bin41</name>
    <dbReference type="NCBI Taxonomy" id="1655568"/>
    <lineage>
        <taxon>Bacteria</taxon>
        <taxon>Bacillati</taxon>
        <taxon>Actinomycetota</taxon>
        <taxon>Actinomycetes</taxon>
        <taxon>Actinomycetes incertae sedis</taxon>
        <taxon>ac1 cluster</taxon>
    </lineage>
</organism>
<dbReference type="Proteomes" id="UP000053941">
    <property type="component" value="Unassembled WGS sequence"/>
</dbReference>
<keyword evidence="1" id="KW-1133">Transmembrane helix</keyword>
<gene>
    <name evidence="2" type="ORF">ABR60_03795</name>
</gene>
<sequence>MITDMQSAIRVIIFGIVLWSIALVVAIILNAVAKIILTCLLAILLGFIGIYYTKARERKAR</sequence>
<name>A0A0R2P5U0_9ACTN</name>
<evidence type="ECO:0000313" key="3">
    <source>
        <dbReference type="Proteomes" id="UP000053941"/>
    </source>
</evidence>